<proteinExistence type="inferred from homology"/>
<keyword evidence="6 13" id="KW-0547">Nucleotide-binding</keyword>
<dbReference type="HAMAP" id="MF_01458">
    <property type="entry name" value="FtsH"/>
    <property type="match status" value="1"/>
</dbReference>
<keyword evidence="9 13" id="KW-0067">ATP-binding</keyword>
<dbReference type="InterPro" id="IPR000642">
    <property type="entry name" value="Peptidase_M41"/>
</dbReference>
<comment type="similarity">
    <text evidence="13">In the central section; belongs to the AAA ATPase family.</text>
</comment>
<feature type="active site" evidence="13">
    <location>
        <position position="422"/>
    </location>
</feature>
<comment type="subunit">
    <text evidence="13">Homohexamer.</text>
</comment>
<dbReference type="InterPro" id="IPR005936">
    <property type="entry name" value="FtsH"/>
</dbReference>
<comment type="function">
    <text evidence="13">Acts as a processive, ATP-dependent zinc metallopeptidase for both cytoplasmic and membrane proteins. Plays a role in the quality control of integral membrane proteins.</text>
</comment>
<evidence type="ECO:0000256" key="13">
    <source>
        <dbReference type="HAMAP-Rule" id="MF_01458"/>
    </source>
</evidence>
<keyword evidence="13" id="KW-1003">Cell membrane</keyword>
<dbReference type="Gene3D" id="1.10.8.60">
    <property type="match status" value="1"/>
</dbReference>
<organism evidence="16 17">
    <name type="scientific">Clostridium boliviensis</name>
    <dbReference type="NCBI Taxonomy" id="318465"/>
    <lineage>
        <taxon>Bacteria</taxon>
        <taxon>Bacillati</taxon>
        <taxon>Bacillota</taxon>
        <taxon>Clostridia</taxon>
        <taxon>Eubacteriales</taxon>
        <taxon>Clostridiaceae</taxon>
        <taxon>Clostridium</taxon>
    </lineage>
</organism>
<protein>
    <recommendedName>
        <fullName evidence="13">ATP-dependent zinc metalloprotease FtsH</fullName>
        <ecNumber evidence="13">3.4.24.-</ecNumber>
    </recommendedName>
</protein>
<dbReference type="Pfam" id="PF01434">
    <property type="entry name" value="Peptidase_M41"/>
    <property type="match status" value="1"/>
</dbReference>
<keyword evidence="10 13" id="KW-1133">Transmembrane helix</keyword>
<evidence type="ECO:0000256" key="6">
    <source>
        <dbReference type="ARBA" id="ARBA00022741"/>
    </source>
</evidence>
<sequence>MKQQQPFKGLGFLLLLAIMLLFASRLPQKSGIITNQELMQAIDNGTITSATVKQSDPPPTGKIEMTMTDGSSKQANVSNVIEIQDLLDRNGITYTVDAVQKENLFLVVTLPIILTAVALVFLFMLMNARAGAGSANAKMMNFGRSRAHLAKDANKVNFSKVAGLEEEKEELEEVVDFLKNPQKYTGVGARIPKGILLVGPPGTGKTLLAKAVAGEAGVPFFSISGSDFVEMFVGVGASRVRDLFEEGKKHAPCIIFIDEIDAVARRRGTGMGGGHDEREQTLNQLLVEMDGFGINEGIIVMAATNRVDILDPAILRPGRFDRKVSVGRPDVKGREEILGVHSKEKPLAEDVDLKRIAQTTSGFTGADLENLMNEAAIYAARHSKKYINQSDIDKAFVKVGIGAEKKSKIITEKEKKITAYHEAGHAILFHLLPDEGPVHTISIIPTGVSAAGYTMPLPESDHMFNTRGKMLQDIMVDLGGRIAEEIIFGDITTGASQDIKQATALARAMVTQYGMSDQVGMINYDNDSDEVFIGKDLAHTKNYGVQVANTIDNEVKRIIDECYVKAKEIILKHEDVLHSCCKLLMEKEKIGQKEFESLFPAEAEPDTI</sequence>
<comment type="caution">
    <text evidence="13">Lacks conserved residue(s) required for the propagation of feature annotation.</text>
</comment>
<feature type="binding site" evidence="13">
    <location>
        <position position="498"/>
    </location>
    <ligand>
        <name>Zn(2+)</name>
        <dbReference type="ChEBI" id="CHEBI:29105"/>
        <note>catalytic</note>
    </ligand>
</feature>
<comment type="similarity">
    <text evidence="2 13">In the C-terminal section; belongs to the peptidase M41 family.</text>
</comment>
<gene>
    <name evidence="13 16" type="primary">ftsH</name>
    <name evidence="16" type="ORF">RZO55_22290</name>
</gene>
<dbReference type="InterPro" id="IPR041569">
    <property type="entry name" value="AAA_lid_3"/>
</dbReference>
<feature type="transmembrane region" description="Helical" evidence="13">
    <location>
        <begin position="104"/>
        <end position="125"/>
    </location>
</feature>
<keyword evidence="17" id="KW-1185">Reference proteome</keyword>
<dbReference type="InterPro" id="IPR037219">
    <property type="entry name" value="Peptidase_M41-like"/>
</dbReference>
<dbReference type="NCBIfam" id="TIGR01241">
    <property type="entry name" value="FtsH_fam"/>
    <property type="match status" value="1"/>
</dbReference>
<evidence type="ECO:0000256" key="4">
    <source>
        <dbReference type="ARBA" id="ARBA00022692"/>
    </source>
</evidence>
<dbReference type="Gene3D" id="3.40.50.300">
    <property type="entry name" value="P-loop containing nucleotide triphosphate hydrolases"/>
    <property type="match status" value="1"/>
</dbReference>
<dbReference type="Proteomes" id="UP001276854">
    <property type="component" value="Unassembled WGS sequence"/>
</dbReference>
<dbReference type="InterPro" id="IPR003959">
    <property type="entry name" value="ATPase_AAA_core"/>
</dbReference>
<keyword evidence="4 13" id="KW-0812">Transmembrane</keyword>
<evidence type="ECO:0000256" key="7">
    <source>
        <dbReference type="ARBA" id="ARBA00022801"/>
    </source>
</evidence>
<dbReference type="EC" id="3.4.24.-" evidence="13"/>
<feature type="domain" description="AAA+ ATPase" evidence="15">
    <location>
        <begin position="191"/>
        <end position="330"/>
    </location>
</feature>
<evidence type="ECO:0000256" key="3">
    <source>
        <dbReference type="ARBA" id="ARBA00022670"/>
    </source>
</evidence>
<evidence type="ECO:0000256" key="11">
    <source>
        <dbReference type="ARBA" id="ARBA00023049"/>
    </source>
</evidence>
<comment type="cofactor">
    <cofactor evidence="13">
        <name>Zn(2+)</name>
        <dbReference type="ChEBI" id="CHEBI:29105"/>
    </cofactor>
    <text evidence="13">Binds 1 zinc ion per subunit.</text>
</comment>
<dbReference type="PROSITE" id="PS00674">
    <property type="entry name" value="AAA"/>
    <property type="match status" value="1"/>
</dbReference>
<feature type="binding site" evidence="13">
    <location>
        <position position="421"/>
    </location>
    <ligand>
        <name>Zn(2+)</name>
        <dbReference type="ChEBI" id="CHEBI:29105"/>
        <note>catalytic</note>
    </ligand>
</feature>
<evidence type="ECO:0000313" key="16">
    <source>
        <dbReference type="EMBL" id="MDW2800301.1"/>
    </source>
</evidence>
<dbReference type="SUPFAM" id="SSF140990">
    <property type="entry name" value="FtsH protease domain-like"/>
    <property type="match status" value="1"/>
</dbReference>
<comment type="similarity">
    <text evidence="14">Belongs to the AAA ATPase family.</text>
</comment>
<dbReference type="Pfam" id="PF00004">
    <property type="entry name" value="AAA"/>
    <property type="match status" value="1"/>
</dbReference>
<evidence type="ECO:0000256" key="5">
    <source>
        <dbReference type="ARBA" id="ARBA00022723"/>
    </source>
</evidence>
<dbReference type="Pfam" id="PF17862">
    <property type="entry name" value="AAA_lid_3"/>
    <property type="match status" value="1"/>
</dbReference>
<keyword evidence="8 13" id="KW-0862">Zinc</keyword>
<dbReference type="InterPro" id="IPR027417">
    <property type="entry name" value="P-loop_NTPase"/>
</dbReference>
<dbReference type="EMBL" id="JAWONS010000324">
    <property type="protein sequence ID" value="MDW2800301.1"/>
    <property type="molecule type" value="Genomic_DNA"/>
</dbReference>
<dbReference type="CDD" id="cd19501">
    <property type="entry name" value="RecA-like_FtsH"/>
    <property type="match status" value="1"/>
</dbReference>
<dbReference type="SMART" id="SM00382">
    <property type="entry name" value="AAA"/>
    <property type="match status" value="1"/>
</dbReference>
<dbReference type="Gene3D" id="1.20.58.760">
    <property type="entry name" value="Peptidase M41"/>
    <property type="match status" value="1"/>
</dbReference>
<accession>A0ABU4GRP7</accession>
<dbReference type="InterPro" id="IPR003593">
    <property type="entry name" value="AAA+_ATPase"/>
</dbReference>
<keyword evidence="7 13" id="KW-0378">Hydrolase</keyword>
<dbReference type="SUPFAM" id="SSF52540">
    <property type="entry name" value="P-loop containing nucleoside triphosphate hydrolases"/>
    <property type="match status" value="1"/>
</dbReference>
<comment type="subcellular location">
    <subcellularLocation>
        <location evidence="13">Cell membrane</location>
        <topology evidence="13">Multi-pass membrane protein</topology>
        <orientation evidence="13">Cytoplasmic side</orientation>
    </subcellularLocation>
    <subcellularLocation>
        <location evidence="1">Membrane</location>
    </subcellularLocation>
</comment>
<evidence type="ECO:0000313" key="17">
    <source>
        <dbReference type="Proteomes" id="UP001276854"/>
    </source>
</evidence>
<keyword evidence="5 13" id="KW-0479">Metal-binding</keyword>
<keyword evidence="3 13" id="KW-0645">Protease</keyword>
<dbReference type="InterPro" id="IPR003960">
    <property type="entry name" value="ATPase_AAA_CS"/>
</dbReference>
<feature type="binding site" evidence="13">
    <location>
        <position position="425"/>
    </location>
    <ligand>
        <name>Zn(2+)</name>
        <dbReference type="ChEBI" id="CHEBI:29105"/>
        <note>catalytic</note>
    </ligand>
</feature>
<comment type="caution">
    <text evidence="16">The sequence shown here is derived from an EMBL/GenBank/DDBJ whole genome shotgun (WGS) entry which is preliminary data.</text>
</comment>
<name>A0ABU4GRP7_9CLOT</name>
<feature type="binding site" evidence="13">
    <location>
        <begin position="199"/>
        <end position="206"/>
    </location>
    <ligand>
        <name>ATP</name>
        <dbReference type="ChEBI" id="CHEBI:30616"/>
    </ligand>
</feature>
<dbReference type="GO" id="GO:0008237">
    <property type="term" value="F:metallopeptidase activity"/>
    <property type="evidence" value="ECO:0007669"/>
    <property type="project" value="UniProtKB-KW"/>
</dbReference>
<evidence type="ECO:0000256" key="14">
    <source>
        <dbReference type="RuleBase" id="RU003651"/>
    </source>
</evidence>
<reference evidence="16 17" key="1">
    <citation type="submission" date="2023-10" db="EMBL/GenBank/DDBJ databases">
        <title>A novel Glycoside Hydrolase 43-Like Enzyme from Clostrdium boliviensis is an Endo-xylanase, and a Candidate for Xylooligosaccharides Production from Different Xylan Substrates.</title>
        <authorList>
            <person name="Alvarez M.T."/>
            <person name="Rocabado-Villegas L.R."/>
            <person name="Salas-Veizaga D.M."/>
            <person name="Linares-Pasten J.A."/>
            <person name="Gudmundsdottir E.E."/>
            <person name="Hreggvidsson G.O."/>
            <person name="Adlercreutz P."/>
            <person name="Nordberg Karlsson E."/>
        </authorList>
    </citation>
    <scope>NUCLEOTIDE SEQUENCE [LARGE SCALE GENOMIC DNA]</scope>
    <source>
        <strain evidence="16 17">E-1</strain>
    </source>
</reference>
<evidence type="ECO:0000256" key="2">
    <source>
        <dbReference type="ARBA" id="ARBA00010044"/>
    </source>
</evidence>
<dbReference type="PANTHER" id="PTHR23076:SF113">
    <property type="entry name" value="ATP-DEPENDENT ZINC METALLOPROTEASE FTSH 1, CHLOROPLASTIC-RELATED"/>
    <property type="match status" value="1"/>
</dbReference>
<evidence type="ECO:0000259" key="15">
    <source>
        <dbReference type="SMART" id="SM00382"/>
    </source>
</evidence>
<evidence type="ECO:0000256" key="9">
    <source>
        <dbReference type="ARBA" id="ARBA00022840"/>
    </source>
</evidence>
<evidence type="ECO:0000256" key="8">
    <source>
        <dbReference type="ARBA" id="ARBA00022833"/>
    </source>
</evidence>
<keyword evidence="12 13" id="KW-0472">Membrane</keyword>
<evidence type="ECO:0000256" key="10">
    <source>
        <dbReference type="ARBA" id="ARBA00022989"/>
    </source>
</evidence>
<evidence type="ECO:0000256" key="12">
    <source>
        <dbReference type="ARBA" id="ARBA00023136"/>
    </source>
</evidence>
<keyword evidence="11 13" id="KW-0482">Metalloprotease</keyword>
<evidence type="ECO:0000256" key="1">
    <source>
        <dbReference type="ARBA" id="ARBA00004370"/>
    </source>
</evidence>
<dbReference type="PANTHER" id="PTHR23076">
    <property type="entry name" value="METALLOPROTEASE M41 FTSH"/>
    <property type="match status" value="1"/>
</dbReference>